<sequence length="209" mass="23685">MKHSIAWKISSFFASHQESGEFVRYPREALYKLIGATTEPSRFVYVTKCSALSPRLLPDLPTDVTLLSRDGLPAPSDVELISCISKQVPIGFLGDLDPADLLTFAWLQAHFAPRQVPLLGIQDRLIQCLSDEEQRKCSLPFDESEIDALPLLQEALPDLQELIGPQSYRLIMSRQKIELEGLVHGHRWTPEHFWQTLFAEQHYGGPLYS</sequence>
<evidence type="ECO:0000313" key="1">
    <source>
        <dbReference type="EMBL" id="RCS50652.1"/>
    </source>
</evidence>
<organism evidence="1 2">
    <name type="scientific">Bremerella cremea</name>
    <dbReference type="NCBI Taxonomy" id="1031537"/>
    <lineage>
        <taxon>Bacteria</taxon>
        <taxon>Pseudomonadati</taxon>
        <taxon>Planctomycetota</taxon>
        <taxon>Planctomycetia</taxon>
        <taxon>Pirellulales</taxon>
        <taxon>Pirellulaceae</taxon>
        <taxon>Bremerella</taxon>
    </lineage>
</organism>
<comment type="caution">
    <text evidence="1">The sequence shown here is derived from an EMBL/GenBank/DDBJ whole genome shotgun (WGS) entry which is preliminary data.</text>
</comment>
<name>A0A368KSD6_9BACT</name>
<evidence type="ECO:0000313" key="2">
    <source>
        <dbReference type="Proteomes" id="UP000253562"/>
    </source>
</evidence>
<accession>A0A368KSD6</accession>
<dbReference type="Proteomes" id="UP000253562">
    <property type="component" value="Unassembled WGS sequence"/>
</dbReference>
<gene>
    <name evidence="1" type="ORF">DTL42_11165</name>
</gene>
<dbReference type="AlphaFoldDB" id="A0A368KSD6"/>
<proteinExistence type="predicted"/>
<dbReference type="EMBL" id="QPEX01000019">
    <property type="protein sequence ID" value="RCS50652.1"/>
    <property type="molecule type" value="Genomic_DNA"/>
</dbReference>
<protein>
    <submittedName>
        <fullName evidence="1">Uncharacterized protein</fullName>
    </submittedName>
</protein>
<dbReference type="RefSeq" id="WP_114368798.1">
    <property type="nucleotide sequence ID" value="NZ_QPEX01000019.1"/>
</dbReference>
<dbReference type="OrthoDB" id="274774at2"/>
<reference evidence="1 2" key="1">
    <citation type="submission" date="2018-07" db="EMBL/GenBank/DDBJ databases">
        <title>Comparative genomes isolates from brazilian mangrove.</title>
        <authorList>
            <person name="De Araujo J.E."/>
            <person name="Taketani R.G."/>
            <person name="Silva M.C.P."/>
            <person name="Lourenco M.V."/>
            <person name="Oliveira V.M."/>
            <person name="Andreote F.D."/>
        </authorList>
    </citation>
    <scope>NUCLEOTIDE SEQUENCE [LARGE SCALE GENOMIC DNA]</scope>
    <source>
        <strain evidence="1 2">HEX PRIS-MGV</strain>
    </source>
</reference>